<reference evidence="2" key="1">
    <citation type="journal article" date="2021" name="Nat. Commun.">
        <title>Genetic determinants of endophytism in the Arabidopsis root mycobiome.</title>
        <authorList>
            <person name="Mesny F."/>
            <person name="Miyauchi S."/>
            <person name="Thiergart T."/>
            <person name="Pickel B."/>
            <person name="Atanasova L."/>
            <person name="Karlsson M."/>
            <person name="Huettel B."/>
            <person name="Barry K.W."/>
            <person name="Haridas S."/>
            <person name="Chen C."/>
            <person name="Bauer D."/>
            <person name="Andreopoulos W."/>
            <person name="Pangilinan J."/>
            <person name="LaButti K."/>
            <person name="Riley R."/>
            <person name="Lipzen A."/>
            <person name="Clum A."/>
            <person name="Drula E."/>
            <person name="Henrissat B."/>
            <person name="Kohler A."/>
            <person name="Grigoriev I.V."/>
            <person name="Martin F.M."/>
            <person name="Hacquard S."/>
        </authorList>
    </citation>
    <scope>NUCLEOTIDE SEQUENCE</scope>
    <source>
        <strain evidence="2">MPI-CAGE-AT-0021</strain>
    </source>
</reference>
<name>A0A9P9F1R3_9HYPO</name>
<feature type="region of interest" description="Disordered" evidence="1">
    <location>
        <begin position="591"/>
        <end position="639"/>
    </location>
</feature>
<feature type="compositionally biased region" description="Acidic residues" evidence="1">
    <location>
        <begin position="95"/>
        <end position="108"/>
    </location>
</feature>
<feature type="compositionally biased region" description="Basic and acidic residues" evidence="1">
    <location>
        <begin position="168"/>
        <end position="179"/>
    </location>
</feature>
<feature type="region of interest" description="Disordered" evidence="1">
    <location>
        <begin position="93"/>
        <end position="198"/>
    </location>
</feature>
<feature type="region of interest" description="Disordered" evidence="1">
    <location>
        <begin position="418"/>
        <end position="442"/>
    </location>
</feature>
<comment type="caution">
    <text evidence="2">The sequence shown here is derived from an EMBL/GenBank/DDBJ whole genome shotgun (WGS) entry which is preliminary data.</text>
</comment>
<feature type="compositionally biased region" description="Basic and acidic residues" evidence="1">
    <location>
        <begin position="616"/>
        <end position="625"/>
    </location>
</feature>
<feature type="compositionally biased region" description="Acidic residues" evidence="1">
    <location>
        <begin position="57"/>
        <end position="67"/>
    </location>
</feature>
<sequence length="639" mass="70736">MESSSSTSDDSVSLVRYDDRPAPCKLPNKPASSLAEKEFSPLFKEEIKEEPSTQDVSESESESESEYDIATLVRRERSPDTLDKKTFPLFKSFYNEEDLGQDASESEEDKVKVKLELQSNIDWSPPVSYSGSNDGSDDSDKIKSSPPPSHQPLALIHRFNSPCGSGDGPRHRADSHCDLSDELGDDEDMPMPAFRPLSSSGSISLVGLKSILKAPKTWPRHSVRDISNSATGISHIGDHAVSSPSERIQHTKKQAMSIRASASKKKATKKKFNNALKRLALTVLTGSATKKQPWSPRLSKTTRSPRRKQNSHGNQSPIESKGCGDKKNSQTTPKPALHLISSDTQDETDDDDSSIVTPSKIKIKSELGASGPLKQKKSLRLVISSDTPDEMDDEDSRINMPSKIRIKAEPGARDLLKQTRRTEADTIQSSRRPRERREQTPVENSVFDVRSFKPIIIRDGVAEHAIKPTIARLEQKIAAGGVLNNRGQSSASKYKWDIDWSLPVALSAATSRAMEAELWHRGIRTDSQYGNFWYNLTMKYSHLAGSSVPLFTMKKQSLDDFVKESMENRRDLAPESKNGVKKPPKKLEGVEALKLWGAGETDDEDSSSGSDNQEDLVAKMHEVTKNRRLRSGVGTSLGR</sequence>
<dbReference type="Proteomes" id="UP000717696">
    <property type="component" value="Unassembled WGS sequence"/>
</dbReference>
<evidence type="ECO:0000313" key="3">
    <source>
        <dbReference type="Proteomes" id="UP000717696"/>
    </source>
</evidence>
<proteinExistence type="predicted"/>
<feature type="compositionally biased region" description="Basic and acidic residues" evidence="1">
    <location>
        <begin position="35"/>
        <end position="51"/>
    </location>
</feature>
<evidence type="ECO:0000313" key="2">
    <source>
        <dbReference type="EMBL" id="KAH7150194.1"/>
    </source>
</evidence>
<feature type="compositionally biased region" description="Low complexity" evidence="1">
    <location>
        <begin position="1"/>
        <end position="13"/>
    </location>
</feature>
<keyword evidence="3" id="KW-1185">Reference proteome</keyword>
<feature type="region of interest" description="Disordered" evidence="1">
    <location>
        <begin position="287"/>
        <end position="356"/>
    </location>
</feature>
<feature type="compositionally biased region" description="Polar residues" evidence="1">
    <location>
        <begin position="287"/>
        <end position="302"/>
    </location>
</feature>
<gene>
    <name evidence="2" type="ORF">B0J13DRAFT_285273</name>
</gene>
<feature type="compositionally biased region" description="Acidic residues" evidence="1">
    <location>
        <begin position="180"/>
        <end position="189"/>
    </location>
</feature>
<dbReference type="EMBL" id="JAGMUU010000006">
    <property type="protein sequence ID" value="KAH7150194.1"/>
    <property type="molecule type" value="Genomic_DNA"/>
</dbReference>
<dbReference type="AlphaFoldDB" id="A0A9P9F1R3"/>
<feature type="region of interest" description="Disordered" evidence="1">
    <location>
        <begin position="1"/>
        <end position="81"/>
    </location>
</feature>
<evidence type="ECO:0000256" key="1">
    <source>
        <dbReference type="SAM" id="MobiDB-lite"/>
    </source>
</evidence>
<dbReference type="OrthoDB" id="5104157at2759"/>
<protein>
    <submittedName>
        <fullName evidence="2">Uncharacterized protein</fullName>
    </submittedName>
</protein>
<feature type="compositionally biased region" description="Acidic residues" evidence="1">
    <location>
        <begin position="344"/>
        <end position="353"/>
    </location>
</feature>
<organism evidence="2 3">
    <name type="scientific">Dactylonectria estremocensis</name>
    <dbReference type="NCBI Taxonomy" id="1079267"/>
    <lineage>
        <taxon>Eukaryota</taxon>
        <taxon>Fungi</taxon>
        <taxon>Dikarya</taxon>
        <taxon>Ascomycota</taxon>
        <taxon>Pezizomycotina</taxon>
        <taxon>Sordariomycetes</taxon>
        <taxon>Hypocreomycetidae</taxon>
        <taxon>Hypocreales</taxon>
        <taxon>Nectriaceae</taxon>
        <taxon>Dactylonectria</taxon>
    </lineage>
</organism>
<accession>A0A9P9F1R3</accession>